<name>A0AAD6UCI6_9AGAR</name>
<evidence type="ECO:0000313" key="3">
    <source>
        <dbReference type="Proteomes" id="UP001222325"/>
    </source>
</evidence>
<comment type="caution">
    <text evidence="2">The sequence shown here is derived from an EMBL/GenBank/DDBJ whole genome shotgun (WGS) entry which is preliminary data.</text>
</comment>
<dbReference type="Proteomes" id="UP001222325">
    <property type="component" value="Unassembled WGS sequence"/>
</dbReference>
<feature type="region of interest" description="Disordered" evidence="1">
    <location>
        <begin position="179"/>
        <end position="213"/>
    </location>
</feature>
<proteinExistence type="predicted"/>
<evidence type="ECO:0000313" key="2">
    <source>
        <dbReference type="EMBL" id="KAJ7098790.1"/>
    </source>
</evidence>
<sequence>MHMTPLTPPMPFDASVTFDTFKATFDGSNASAASDASNAYIASDASNAYIAFDASAASNASNAFDASDASNASNAFRWNMRESPDVDRMGLFEARTIGIAAGAKVEAAPHRESRKVQTEELAKAMLKSGHCWQEACSAGATRYIQKQKEWWWRREVAKGGAASGRAGKTQAPVRETVAEAHRKRREERSVVGSSKAGGGRQRGGRQATRGRHVPDRKAIIDLVGALRPQGLHATGEERSRITAYNWKDDSTMPKYLRVLKVTSLRLVNLPELY</sequence>
<organism evidence="2 3">
    <name type="scientific">Mycena belliarum</name>
    <dbReference type="NCBI Taxonomy" id="1033014"/>
    <lineage>
        <taxon>Eukaryota</taxon>
        <taxon>Fungi</taxon>
        <taxon>Dikarya</taxon>
        <taxon>Basidiomycota</taxon>
        <taxon>Agaricomycotina</taxon>
        <taxon>Agaricomycetes</taxon>
        <taxon>Agaricomycetidae</taxon>
        <taxon>Agaricales</taxon>
        <taxon>Marasmiineae</taxon>
        <taxon>Mycenaceae</taxon>
        <taxon>Mycena</taxon>
    </lineage>
</organism>
<dbReference type="EMBL" id="JARJCN010000008">
    <property type="protein sequence ID" value="KAJ7098790.1"/>
    <property type="molecule type" value="Genomic_DNA"/>
</dbReference>
<reference evidence="2" key="1">
    <citation type="submission" date="2023-03" db="EMBL/GenBank/DDBJ databases">
        <title>Massive genome expansion in bonnet fungi (Mycena s.s.) driven by repeated elements and novel gene families across ecological guilds.</title>
        <authorList>
            <consortium name="Lawrence Berkeley National Laboratory"/>
            <person name="Harder C.B."/>
            <person name="Miyauchi S."/>
            <person name="Viragh M."/>
            <person name="Kuo A."/>
            <person name="Thoen E."/>
            <person name="Andreopoulos B."/>
            <person name="Lu D."/>
            <person name="Skrede I."/>
            <person name="Drula E."/>
            <person name="Henrissat B."/>
            <person name="Morin E."/>
            <person name="Kohler A."/>
            <person name="Barry K."/>
            <person name="LaButti K."/>
            <person name="Morin E."/>
            <person name="Salamov A."/>
            <person name="Lipzen A."/>
            <person name="Mereny Z."/>
            <person name="Hegedus B."/>
            <person name="Baldrian P."/>
            <person name="Stursova M."/>
            <person name="Weitz H."/>
            <person name="Taylor A."/>
            <person name="Grigoriev I.V."/>
            <person name="Nagy L.G."/>
            <person name="Martin F."/>
            <person name="Kauserud H."/>
        </authorList>
    </citation>
    <scope>NUCLEOTIDE SEQUENCE</scope>
    <source>
        <strain evidence="2">CBHHK173m</strain>
    </source>
</reference>
<gene>
    <name evidence="2" type="ORF">B0H15DRAFT_928195</name>
</gene>
<dbReference type="AlphaFoldDB" id="A0AAD6UCI6"/>
<accession>A0AAD6UCI6</accession>
<evidence type="ECO:0000256" key="1">
    <source>
        <dbReference type="SAM" id="MobiDB-lite"/>
    </source>
</evidence>
<keyword evidence="3" id="KW-1185">Reference proteome</keyword>
<protein>
    <submittedName>
        <fullName evidence="2">Uncharacterized protein</fullName>
    </submittedName>
</protein>